<dbReference type="GO" id="GO:0070971">
    <property type="term" value="C:endoplasmic reticulum exit site"/>
    <property type="evidence" value="ECO:0007669"/>
    <property type="project" value="TreeGrafter"/>
</dbReference>
<proteinExistence type="predicted"/>
<comment type="caution">
    <text evidence="4">The sequence shown here is derived from an EMBL/GenBank/DDBJ whole genome shotgun (WGS) entry which is preliminary data.</text>
</comment>
<keyword evidence="2" id="KW-0853">WD repeat</keyword>
<reference evidence="4 5" key="1">
    <citation type="submission" date="2024-01" db="EMBL/GenBank/DDBJ databases">
        <title>The genomes of 5 underutilized Papilionoideae crops provide insights into root nodulation and disease resistanc.</title>
        <authorList>
            <person name="Jiang F."/>
        </authorList>
    </citation>
    <scope>NUCLEOTIDE SEQUENCE [LARGE SCALE GENOMIC DNA]</scope>
    <source>
        <strain evidence="4">LVBAO_FW01</strain>
        <tissue evidence="4">Leaves</tissue>
    </source>
</reference>
<evidence type="ECO:0000256" key="2">
    <source>
        <dbReference type="ARBA" id="ARBA00022574"/>
    </source>
</evidence>
<dbReference type="EMBL" id="JAYMYQ010000006">
    <property type="protein sequence ID" value="KAK7324231.1"/>
    <property type="molecule type" value="Genomic_DNA"/>
</dbReference>
<accession>A0AAN9Q6S9</accession>
<dbReference type="GO" id="GO:0005198">
    <property type="term" value="F:structural molecule activity"/>
    <property type="evidence" value="ECO:0007669"/>
    <property type="project" value="TreeGrafter"/>
</dbReference>
<dbReference type="Gene3D" id="1.25.40.1030">
    <property type="match status" value="1"/>
</dbReference>
<sequence>MLTLIQYEAVMRIMQNFNLSIRSAPLRALKWYERPVGVSFGFGGKFVSFHPRASVAGPSARALEVYVHNLVTEHGLELMGKTIQCFTVQACGETC</sequence>
<keyword evidence="3" id="KW-0677">Repeat</keyword>
<dbReference type="AlphaFoldDB" id="A0AAN9Q6S9"/>
<evidence type="ECO:0000313" key="5">
    <source>
        <dbReference type="Proteomes" id="UP001367508"/>
    </source>
</evidence>
<gene>
    <name evidence="4" type="ORF">VNO77_27760</name>
</gene>
<name>A0AAN9Q6S9_CANGL</name>
<dbReference type="GO" id="GO:0030127">
    <property type="term" value="C:COPII vesicle coat"/>
    <property type="evidence" value="ECO:0007669"/>
    <property type="project" value="TreeGrafter"/>
</dbReference>
<dbReference type="GO" id="GO:0007029">
    <property type="term" value="P:endoplasmic reticulum organization"/>
    <property type="evidence" value="ECO:0007669"/>
    <property type="project" value="TreeGrafter"/>
</dbReference>
<dbReference type="GO" id="GO:0090110">
    <property type="term" value="P:COPII-coated vesicle cargo loading"/>
    <property type="evidence" value="ECO:0007669"/>
    <property type="project" value="TreeGrafter"/>
</dbReference>
<keyword evidence="1" id="KW-0813">Transport</keyword>
<protein>
    <submittedName>
        <fullName evidence="4">Uncharacterized protein</fullName>
    </submittedName>
</protein>
<organism evidence="4 5">
    <name type="scientific">Canavalia gladiata</name>
    <name type="common">Sword bean</name>
    <name type="synonym">Dolichos gladiatus</name>
    <dbReference type="NCBI Taxonomy" id="3824"/>
    <lineage>
        <taxon>Eukaryota</taxon>
        <taxon>Viridiplantae</taxon>
        <taxon>Streptophyta</taxon>
        <taxon>Embryophyta</taxon>
        <taxon>Tracheophyta</taxon>
        <taxon>Spermatophyta</taxon>
        <taxon>Magnoliopsida</taxon>
        <taxon>eudicotyledons</taxon>
        <taxon>Gunneridae</taxon>
        <taxon>Pentapetalae</taxon>
        <taxon>rosids</taxon>
        <taxon>fabids</taxon>
        <taxon>Fabales</taxon>
        <taxon>Fabaceae</taxon>
        <taxon>Papilionoideae</taxon>
        <taxon>50 kb inversion clade</taxon>
        <taxon>NPAAA clade</taxon>
        <taxon>indigoferoid/millettioid clade</taxon>
        <taxon>Phaseoleae</taxon>
        <taxon>Canavalia</taxon>
    </lineage>
</organism>
<dbReference type="Proteomes" id="UP001367508">
    <property type="component" value="Unassembled WGS sequence"/>
</dbReference>
<dbReference type="PANTHER" id="PTHR13923:SF11">
    <property type="entry name" value="SECRETORY 31, ISOFORM D"/>
    <property type="match status" value="1"/>
</dbReference>
<dbReference type="PANTHER" id="PTHR13923">
    <property type="entry name" value="SEC31-RELATED PROTEIN"/>
    <property type="match status" value="1"/>
</dbReference>
<evidence type="ECO:0000256" key="3">
    <source>
        <dbReference type="ARBA" id="ARBA00022737"/>
    </source>
</evidence>
<keyword evidence="5" id="KW-1185">Reference proteome</keyword>
<dbReference type="InterPro" id="IPR040251">
    <property type="entry name" value="SEC31-like"/>
</dbReference>
<evidence type="ECO:0000256" key="1">
    <source>
        <dbReference type="ARBA" id="ARBA00022448"/>
    </source>
</evidence>
<evidence type="ECO:0000313" key="4">
    <source>
        <dbReference type="EMBL" id="KAK7324231.1"/>
    </source>
</evidence>